<dbReference type="PROSITE" id="PS51186">
    <property type="entry name" value="GNAT"/>
    <property type="match status" value="1"/>
</dbReference>
<organism evidence="2 3">
    <name type="scientific">Pseudomonas peradeniyensis</name>
    <dbReference type="NCBI Taxonomy" id="2745488"/>
    <lineage>
        <taxon>Bacteria</taxon>
        <taxon>Pseudomonadati</taxon>
        <taxon>Pseudomonadota</taxon>
        <taxon>Gammaproteobacteria</taxon>
        <taxon>Pseudomonadales</taxon>
        <taxon>Pseudomonadaceae</taxon>
        <taxon>Pseudomonas</taxon>
    </lineage>
</organism>
<evidence type="ECO:0000259" key="1">
    <source>
        <dbReference type="PROSITE" id="PS51186"/>
    </source>
</evidence>
<dbReference type="PANTHER" id="PTHR43792:SF1">
    <property type="entry name" value="N-ACETYLTRANSFERASE DOMAIN-CONTAINING PROTEIN"/>
    <property type="match status" value="1"/>
</dbReference>
<evidence type="ECO:0000313" key="3">
    <source>
        <dbReference type="Proteomes" id="UP001139994"/>
    </source>
</evidence>
<dbReference type="Proteomes" id="UP001139994">
    <property type="component" value="Unassembled WGS sequence"/>
</dbReference>
<dbReference type="RefSeq" id="WP_050705540.1">
    <property type="nucleotide sequence ID" value="NZ_JAOSLA010000004.1"/>
</dbReference>
<dbReference type="SUPFAM" id="SSF55729">
    <property type="entry name" value="Acyl-CoA N-acyltransferases (Nat)"/>
    <property type="match status" value="1"/>
</dbReference>
<comment type="caution">
    <text evidence="2">The sequence shown here is derived from an EMBL/GenBank/DDBJ whole genome shotgun (WGS) entry which is preliminary data.</text>
</comment>
<dbReference type="EMBL" id="JAOSLA010000004">
    <property type="protein sequence ID" value="MCU7237322.1"/>
    <property type="molecule type" value="Genomic_DNA"/>
</dbReference>
<sequence>MLELYTDRLYLRPLTEADWPLFLRLHREPETMRHVFDELPESEVRRGFEHRLPDWSPGAEHWLCLVMTDKASGRDVGVTGIRMLRQDHAESGYLLLPEWHGQGLGSESLRAIVDFAIATGLTSLEATVTDGNLASCRVLEKCGFTLARRVPEAYRLGGRWHDDLIYSLELHG</sequence>
<dbReference type="InterPro" id="IPR051531">
    <property type="entry name" value="N-acetyltransferase"/>
</dbReference>
<dbReference type="PANTHER" id="PTHR43792">
    <property type="entry name" value="GNAT FAMILY, PUTATIVE (AFU_ORTHOLOGUE AFUA_3G00765)-RELATED-RELATED"/>
    <property type="match status" value="1"/>
</dbReference>
<reference evidence="2" key="3">
    <citation type="journal article" date="2023" name="mSystems">
        <title>Charting the Lipopeptidome of Nonpathogenic Pseudomonas.</title>
        <authorList>
            <person name="Cesa-Luna C."/>
            <person name="Geudens N."/>
            <person name="Girard L."/>
            <person name="De Roo V."/>
            <person name="Maklad H.R."/>
            <person name="Martins J.C."/>
            <person name="Hofte M."/>
            <person name="De Mot R."/>
        </authorList>
    </citation>
    <scope>NUCLEOTIDE SEQUENCE</scope>
    <source>
        <strain evidence="2">COR51</strain>
    </source>
</reference>
<dbReference type="InterPro" id="IPR000182">
    <property type="entry name" value="GNAT_dom"/>
</dbReference>
<dbReference type="Pfam" id="PF13302">
    <property type="entry name" value="Acetyltransf_3"/>
    <property type="match status" value="1"/>
</dbReference>
<keyword evidence="3" id="KW-1185">Reference proteome</keyword>
<dbReference type="InterPro" id="IPR016181">
    <property type="entry name" value="Acyl_CoA_acyltransferase"/>
</dbReference>
<proteinExistence type="predicted"/>
<evidence type="ECO:0000313" key="2">
    <source>
        <dbReference type="EMBL" id="MCU7237322.1"/>
    </source>
</evidence>
<gene>
    <name evidence="2" type="ORF">OC929_04610</name>
</gene>
<accession>A0ABT2V758</accession>
<feature type="domain" description="N-acetyltransferase" evidence="1">
    <location>
        <begin position="9"/>
        <end position="171"/>
    </location>
</feature>
<dbReference type="Gene3D" id="3.40.630.30">
    <property type="match status" value="1"/>
</dbReference>
<reference evidence="2" key="1">
    <citation type="journal article" date="2022" name="Microbiol. Spectr.">
        <title>An Nuclear Magnetic Resonance Fingerprint Matching Approach for the Identification and Structural Re-Evaluation of Pseudomonas Lipopeptides.</title>
        <authorList>
            <person name="De Roo V."/>
            <person name="Verleysen Y."/>
            <person name="Kovacs B."/>
            <person name="De Vleeschouwer M."/>
            <person name="Muangkaew P."/>
            <person name="Girard L."/>
            <person name="Hofte M."/>
            <person name="De Mot R."/>
            <person name="Madder A."/>
            <person name="Geudens N."/>
            <person name="Martins J.C."/>
        </authorList>
    </citation>
    <scope>NUCLEOTIDE SEQUENCE</scope>
    <source>
        <strain evidence="2">COR51</strain>
    </source>
</reference>
<name>A0ABT2V758_9PSED</name>
<reference evidence="2" key="2">
    <citation type="submission" date="2022-09" db="EMBL/GenBank/DDBJ databases">
        <authorList>
            <person name="Cesa-Luna C."/>
            <person name="Girard L."/>
            <person name="Lood C."/>
            <person name="Hofte M."/>
            <person name="De Mot R."/>
        </authorList>
    </citation>
    <scope>NUCLEOTIDE SEQUENCE</scope>
    <source>
        <strain evidence="2">COR51</strain>
    </source>
</reference>
<protein>
    <submittedName>
        <fullName evidence="2">GNAT family N-acetyltransferase</fullName>
    </submittedName>
</protein>